<accession>A0A1J5UD42</accession>
<dbReference type="RefSeq" id="WP_071565217.1">
    <property type="nucleotide sequence ID" value="NZ_CAESAQ020000076.1"/>
</dbReference>
<evidence type="ECO:0000313" key="3">
    <source>
        <dbReference type="EMBL" id="OIR23845.1"/>
    </source>
</evidence>
<gene>
    <name evidence="3" type="ORF">BGC33_14070</name>
    <name evidence="2" type="ORF">THERMOS_1543</name>
</gene>
<dbReference type="EMBL" id="MIQH01001060">
    <property type="protein sequence ID" value="OIR23845.1"/>
    <property type="molecule type" value="Genomic_DNA"/>
</dbReference>
<sequence length="151" mass="15888">MMKYTLNFVVAITLATGVMAGGDDRDKGPVESLEVIIPSTELLVGNQAPSVVDEQTPFVVSNPLVVGNQSLSIDSQALGTAKLTVGGRTVSVGSHIACQEKLGLSDDNVTIFRKAKIGDYLYSMGPVDSLGTVFSPNRWSTYFSCVDANGG</sequence>
<dbReference type="OrthoDB" id="9795659at2"/>
<dbReference type="Proteomes" id="UP000643672">
    <property type="component" value="Unassembled WGS sequence"/>
</dbReference>
<name>A0A1J5UD42_9GAMM</name>
<evidence type="ECO:0000313" key="2">
    <source>
        <dbReference type="EMBL" id="CAB5502185.1"/>
    </source>
</evidence>
<dbReference type="AlphaFoldDB" id="A0A1J5UD42"/>
<evidence type="ECO:0000313" key="4">
    <source>
        <dbReference type="Proteomes" id="UP000182798"/>
    </source>
</evidence>
<evidence type="ECO:0000313" key="5">
    <source>
        <dbReference type="Proteomes" id="UP000643672"/>
    </source>
</evidence>
<reference evidence="3" key="2">
    <citation type="journal article" date="2017" name="Stand. Genomic Sci.">
        <title>Genome sequence of the sulfur-oxidizing Bathymodiolus thermophilus gill endosymbiont.</title>
        <authorList>
            <person name="Ponnudurai R."/>
            <person name="Sayavedra L."/>
            <person name="Kleiner M."/>
            <person name="Heiden S.E."/>
            <person name="Thurmer A."/>
            <person name="Felbeck H."/>
            <person name="Schluter R."/>
            <person name="Sievert S.M."/>
            <person name="Daniel R."/>
            <person name="Schweder T."/>
            <person name="Markert S."/>
        </authorList>
    </citation>
    <scope>NUCLEOTIDE SEQUENCE</scope>
    <source>
        <strain evidence="3">BAT/CrabSpa'14</strain>
    </source>
</reference>
<reference evidence="2 5" key="3">
    <citation type="submission" date="2020-05" db="EMBL/GenBank/DDBJ databases">
        <authorList>
            <person name="Petersen J."/>
            <person name="Sayavedra L."/>
        </authorList>
    </citation>
    <scope>NUCLEOTIDE SEQUENCE [LARGE SCALE GENOMIC DNA]</scope>
    <source>
        <strain evidence="2">B thermophilus SOXS</strain>
    </source>
</reference>
<organism evidence="3 4">
    <name type="scientific">Bathymodiolus thermophilus thioautotrophic gill symbiont</name>
    <dbReference type="NCBI Taxonomy" id="2360"/>
    <lineage>
        <taxon>Bacteria</taxon>
        <taxon>Pseudomonadati</taxon>
        <taxon>Pseudomonadota</taxon>
        <taxon>Gammaproteobacteria</taxon>
        <taxon>sulfur-oxidizing symbionts</taxon>
    </lineage>
</organism>
<feature type="chain" id="PRO_5044561969" evidence="1">
    <location>
        <begin position="21"/>
        <end position="151"/>
    </location>
</feature>
<dbReference type="Proteomes" id="UP000182798">
    <property type="component" value="Unassembled WGS sequence"/>
</dbReference>
<proteinExistence type="predicted"/>
<protein>
    <submittedName>
        <fullName evidence="3">Uncharacterized protein</fullName>
    </submittedName>
</protein>
<reference evidence="4" key="1">
    <citation type="submission" date="2016-09" db="EMBL/GenBank/DDBJ databases">
        <title>Genome Sequence of Bathymodiolus thermophilus sulfur-oxidizing gill endosymbiont.</title>
        <authorList>
            <person name="Ponnudurai R."/>
            <person name="Kleiner M."/>
            <person name="Sayavedra L."/>
            <person name="Thuermer A."/>
            <person name="Felbeck H."/>
            <person name="Schlueter R."/>
            <person name="Schweder T."/>
            <person name="Markert S."/>
        </authorList>
    </citation>
    <scope>NUCLEOTIDE SEQUENCE [LARGE SCALE GENOMIC DNA]</scope>
    <source>
        <strain evidence="4">BAT/CrabSpa'14</strain>
    </source>
</reference>
<keyword evidence="5" id="KW-1185">Reference proteome</keyword>
<feature type="signal peptide" evidence="1">
    <location>
        <begin position="1"/>
        <end position="20"/>
    </location>
</feature>
<comment type="caution">
    <text evidence="3">The sequence shown here is derived from an EMBL/GenBank/DDBJ whole genome shotgun (WGS) entry which is preliminary data.</text>
</comment>
<keyword evidence="1" id="KW-0732">Signal</keyword>
<evidence type="ECO:0000256" key="1">
    <source>
        <dbReference type="SAM" id="SignalP"/>
    </source>
</evidence>
<dbReference type="EMBL" id="CAESAQ020000076">
    <property type="protein sequence ID" value="CAB5502185.1"/>
    <property type="molecule type" value="Genomic_DNA"/>
</dbReference>